<protein>
    <recommendedName>
        <fullName evidence="1">F-box domain-containing protein</fullName>
    </recommendedName>
</protein>
<keyword evidence="3" id="KW-1185">Reference proteome</keyword>
<dbReference type="PANTHER" id="PTHR13318">
    <property type="entry name" value="PARTNER OF PAIRED, ISOFORM B-RELATED"/>
    <property type="match status" value="1"/>
</dbReference>
<dbReference type="GO" id="GO:0019005">
    <property type="term" value="C:SCF ubiquitin ligase complex"/>
    <property type="evidence" value="ECO:0007669"/>
    <property type="project" value="TreeGrafter"/>
</dbReference>
<dbReference type="Proteomes" id="UP001209540">
    <property type="component" value="Unassembled WGS sequence"/>
</dbReference>
<dbReference type="InterPro" id="IPR011990">
    <property type="entry name" value="TPR-like_helical_dom_sf"/>
</dbReference>
<name>A0AAD5PEV2_9FUNG</name>
<dbReference type="SUPFAM" id="SSF52047">
    <property type="entry name" value="RNI-like"/>
    <property type="match status" value="2"/>
</dbReference>
<dbReference type="SUPFAM" id="SSF48452">
    <property type="entry name" value="TPR-like"/>
    <property type="match status" value="1"/>
</dbReference>
<dbReference type="InterPro" id="IPR032675">
    <property type="entry name" value="LRR_dom_sf"/>
</dbReference>
<evidence type="ECO:0000313" key="3">
    <source>
        <dbReference type="Proteomes" id="UP001209540"/>
    </source>
</evidence>
<dbReference type="PROSITE" id="PS50181">
    <property type="entry name" value="FBOX"/>
    <property type="match status" value="1"/>
</dbReference>
<gene>
    <name evidence="2" type="ORF">BDA99DRAFT_536567</name>
</gene>
<evidence type="ECO:0000259" key="1">
    <source>
        <dbReference type="PROSITE" id="PS50181"/>
    </source>
</evidence>
<evidence type="ECO:0000313" key="2">
    <source>
        <dbReference type="EMBL" id="KAI9265075.1"/>
    </source>
</evidence>
<dbReference type="Gene3D" id="3.80.10.10">
    <property type="entry name" value="Ribonuclease Inhibitor"/>
    <property type="match status" value="2"/>
</dbReference>
<organism evidence="2 3">
    <name type="scientific">Phascolomyces articulosus</name>
    <dbReference type="NCBI Taxonomy" id="60185"/>
    <lineage>
        <taxon>Eukaryota</taxon>
        <taxon>Fungi</taxon>
        <taxon>Fungi incertae sedis</taxon>
        <taxon>Mucoromycota</taxon>
        <taxon>Mucoromycotina</taxon>
        <taxon>Mucoromycetes</taxon>
        <taxon>Mucorales</taxon>
        <taxon>Lichtheimiaceae</taxon>
        <taxon>Phascolomyces</taxon>
    </lineage>
</organism>
<reference evidence="2" key="2">
    <citation type="submission" date="2023-02" db="EMBL/GenBank/DDBJ databases">
        <authorList>
            <consortium name="DOE Joint Genome Institute"/>
            <person name="Mondo S.J."/>
            <person name="Chang Y."/>
            <person name="Wang Y."/>
            <person name="Ahrendt S."/>
            <person name="Andreopoulos W."/>
            <person name="Barry K."/>
            <person name="Beard J."/>
            <person name="Benny G.L."/>
            <person name="Blankenship S."/>
            <person name="Bonito G."/>
            <person name="Cuomo C."/>
            <person name="Desiro A."/>
            <person name="Gervers K.A."/>
            <person name="Hundley H."/>
            <person name="Kuo A."/>
            <person name="LaButti K."/>
            <person name="Lang B.F."/>
            <person name="Lipzen A."/>
            <person name="O'Donnell K."/>
            <person name="Pangilinan J."/>
            <person name="Reynolds N."/>
            <person name="Sandor L."/>
            <person name="Smith M.W."/>
            <person name="Tsang A."/>
            <person name="Grigoriev I.V."/>
            <person name="Stajich J.E."/>
            <person name="Spatafora J.W."/>
        </authorList>
    </citation>
    <scope>NUCLEOTIDE SEQUENCE</scope>
    <source>
        <strain evidence="2">RSA 2281</strain>
    </source>
</reference>
<dbReference type="Gene3D" id="1.25.40.10">
    <property type="entry name" value="Tetratricopeptide repeat domain"/>
    <property type="match status" value="1"/>
</dbReference>
<dbReference type="EMBL" id="JAIXMP010000011">
    <property type="protein sequence ID" value="KAI9265075.1"/>
    <property type="molecule type" value="Genomic_DNA"/>
</dbReference>
<dbReference type="AlphaFoldDB" id="A0AAD5PEV2"/>
<accession>A0AAD5PEV2</accession>
<dbReference type="Pfam" id="PF12937">
    <property type="entry name" value="F-box-like"/>
    <property type="match status" value="1"/>
</dbReference>
<dbReference type="InterPro" id="IPR001810">
    <property type="entry name" value="F-box_dom"/>
</dbReference>
<comment type="caution">
    <text evidence="2">The sequence shown here is derived from an EMBL/GenBank/DDBJ whole genome shotgun (WGS) entry which is preliminary data.</text>
</comment>
<reference evidence="2" key="1">
    <citation type="journal article" date="2022" name="IScience">
        <title>Evolution of zygomycete secretomes and the origins of terrestrial fungal ecologies.</title>
        <authorList>
            <person name="Chang Y."/>
            <person name="Wang Y."/>
            <person name="Mondo S."/>
            <person name="Ahrendt S."/>
            <person name="Andreopoulos W."/>
            <person name="Barry K."/>
            <person name="Beard J."/>
            <person name="Benny G.L."/>
            <person name="Blankenship S."/>
            <person name="Bonito G."/>
            <person name="Cuomo C."/>
            <person name="Desiro A."/>
            <person name="Gervers K.A."/>
            <person name="Hundley H."/>
            <person name="Kuo A."/>
            <person name="LaButti K."/>
            <person name="Lang B.F."/>
            <person name="Lipzen A."/>
            <person name="O'Donnell K."/>
            <person name="Pangilinan J."/>
            <person name="Reynolds N."/>
            <person name="Sandor L."/>
            <person name="Smith M.E."/>
            <person name="Tsang A."/>
            <person name="Grigoriev I.V."/>
            <person name="Stajich J.E."/>
            <person name="Spatafora J.W."/>
        </authorList>
    </citation>
    <scope>NUCLEOTIDE SEQUENCE</scope>
    <source>
        <strain evidence="2">RSA 2281</strain>
    </source>
</reference>
<sequence>MLSTSIIAPHFLDVLESFPHQIHKINKAIQSSDHQQIIEYVSATIDYVYQQKKLLLALLEIRSHAYLMNGRFNDAFYDGEKMIEEMPKSIAGYTRKGHLLSMYGHQLKAIECYDKGLEVAQEQQQAGQNIDTEDLDMGKEIAIELSEKTIDPILTLPEEIATSIIILLSQDVRMTCMQVSKTWQTRILDCKEAWRKLSIQNGSKNIPLLRFTSYLCHHVKDLSINTTSATIHSRFVNLLQNGHFDRIQSLGLTDMESYIGQTPSVLRQIRQTLTKLDINVFDNQNSITIRMILSSCESLTDLIYRTKCSLSNHMVDFTSLQQHPSLINVELNVSTITGQDIEPIIQVCQQLRRLVMHYCDDTVYSIIAENSTPNLEILACNFPEDEEMPIPKLSEKKVLLKQTAATTGLKVLYLDPRVEIPPSNVLPIVYKNRSTLQDIALSMQPVSEDELRQIYAKYSYFTLPKVKMLMTQPLLGIQEFMMQAIQYSKLEEFYVASVHDMNLMVKTLLDMPPLRILEIVNVHDHTTTTALNQLLKKYAQLSVDSSQSPLSLEKITFVYCRSVMDETLEALIHIKTLNCIELANLSNTSTQGVKKLINNLGHQVKKIFLDEMDSVMDEEIESLGDVNGLNTIILQNLCYITDDGVRNLVDKKSNLKSTWTLQLTNCPRISHECLHYVKQKTNCNFIT</sequence>
<proteinExistence type="predicted"/>
<dbReference type="GO" id="GO:0031146">
    <property type="term" value="P:SCF-dependent proteasomal ubiquitin-dependent protein catabolic process"/>
    <property type="evidence" value="ECO:0007669"/>
    <property type="project" value="TreeGrafter"/>
</dbReference>
<feature type="domain" description="F-box" evidence="1">
    <location>
        <begin position="150"/>
        <end position="197"/>
    </location>
</feature>